<keyword evidence="4" id="KW-0411">Iron-sulfur</keyword>
<dbReference type="GO" id="GO:0003824">
    <property type="term" value="F:catalytic activity"/>
    <property type="evidence" value="ECO:0007669"/>
    <property type="project" value="InterPro"/>
</dbReference>
<dbReference type="SFLD" id="SFLDG01067">
    <property type="entry name" value="SPASM/twitch_domain_containing"/>
    <property type="match status" value="1"/>
</dbReference>
<evidence type="ECO:0000256" key="1">
    <source>
        <dbReference type="ARBA" id="ARBA00022691"/>
    </source>
</evidence>
<dbReference type="InterPro" id="IPR058240">
    <property type="entry name" value="rSAM_sf"/>
</dbReference>
<evidence type="ECO:0000313" key="7">
    <source>
        <dbReference type="Proteomes" id="UP000250796"/>
    </source>
</evidence>
<sequence length="394" mass="43655">MNMSFLPEKIGAAFASVNPRLSKVFLPWVVKNPRYLRGAPKLLKAFNEAEEIRASLMTEEDVMIPPIMILSITNRCNLSCDGCFAHTLGNSGKSATGRSVMTVQDWQSVIDQGRGLGVYTFLIAGGEPFMLPGLIDICLNNRDRIFVIFTNGTAIGETELQKLKKTTNTVVVVSVEGGRELTDDRRGEGVFESAVDTMERLHRNGIVGGISVTITRKNHHFWMEDENLDYFIDRGAKLAFFTEYIPTDEGGSTSVSRSPMGDLNITSGEESYTVLKSEERKSFREKILYYKANKSLFIIHSPGDEELFGGCVSSGKGFIHVNPYGDLTPCPVSDIATHNMKKVSLKEGLSSPLFVEIRKSEDMLENGDGPCALFSHQKELEELRRKVGAYKTGL</sequence>
<reference evidence="6 7" key="1">
    <citation type="submission" date="2017-01" db="EMBL/GenBank/DDBJ databases">
        <authorList>
            <person name="Erauso G."/>
        </authorList>
    </citation>
    <scope>NUCLEOTIDE SEQUENCE [LARGE SCALE GENOMIC DNA]</scope>
    <source>
        <strain evidence="6">MESINF1</strain>
    </source>
</reference>
<dbReference type="AlphaFoldDB" id="A0A7Z7LEF0"/>
<dbReference type="Gene3D" id="3.20.20.70">
    <property type="entry name" value="Aldolase class I"/>
    <property type="match status" value="1"/>
</dbReference>
<organism evidence="6 7">
    <name type="scientific">Mesotoga infera</name>
    <dbReference type="NCBI Taxonomy" id="1236046"/>
    <lineage>
        <taxon>Bacteria</taxon>
        <taxon>Thermotogati</taxon>
        <taxon>Thermotogota</taxon>
        <taxon>Thermotogae</taxon>
        <taxon>Kosmotogales</taxon>
        <taxon>Kosmotogaceae</taxon>
        <taxon>Mesotoga</taxon>
    </lineage>
</organism>
<dbReference type="Pfam" id="PF04055">
    <property type="entry name" value="Radical_SAM"/>
    <property type="match status" value="1"/>
</dbReference>
<dbReference type="PANTHER" id="PTHR43524:SF1">
    <property type="entry name" value="RADICAL SAM SUPERFAMILY PROTEIN"/>
    <property type="match status" value="1"/>
</dbReference>
<dbReference type="InterPro" id="IPR007197">
    <property type="entry name" value="rSAM"/>
</dbReference>
<evidence type="ECO:0000256" key="3">
    <source>
        <dbReference type="ARBA" id="ARBA00023004"/>
    </source>
</evidence>
<dbReference type="PROSITE" id="PS51918">
    <property type="entry name" value="RADICAL_SAM"/>
    <property type="match status" value="1"/>
</dbReference>
<dbReference type="GO" id="GO:0046872">
    <property type="term" value="F:metal ion binding"/>
    <property type="evidence" value="ECO:0007669"/>
    <property type="project" value="UniProtKB-KW"/>
</dbReference>
<dbReference type="KEGG" id="minf:MESINF_0589"/>
<dbReference type="Proteomes" id="UP000250796">
    <property type="component" value="Chromosome MESINF"/>
</dbReference>
<dbReference type="GO" id="GO:0051536">
    <property type="term" value="F:iron-sulfur cluster binding"/>
    <property type="evidence" value="ECO:0007669"/>
    <property type="project" value="UniProtKB-KW"/>
</dbReference>
<evidence type="ECO:0000256" key="4">
    <source>
        <dbReference type="ARBA" id="ARBA00023014"/>
    </source>
</evidence>
<evidence type="ECO:0000256" key="2">
    <source>
        <dbReference type="ARBA" id="ARBA00022723"/>
    </source>
</evidence>
<dbReference type="InterPro" id="IPR013785">
    <property type="entry name" value="Aldolase_TIM"/>
</dbReference>
<protein>
    <submittedName>
        <fullName evidence="6">Radical SAM domain protein</fullName>
    </submittedName>
</protein>
<dbReference type="EMBL" id="LS974202">
    <property type="protein sequence ID" value="SSC12038.1"/>
    <property type="molecule type" value="Genomic_DNA"/>
</dbReference>
<keyword evidence="1" id="KW-0949">S-adenosyl-L-methionine</keyword>
<evidence type="ECO:0000259" key="5">
    <source>
        <dbReference type="PROSITE" id="PS51918"/>
    </source>
</evidence>
<dbReference type="PANTHER" id="PTHR43524">
    <property type="entry name" value="RADICAL SAM SUPERFAMILY PROTEIN"/>
    <property type="match status" value="1"/>
</dbReference>
<proteinExistence type="predicted"/>
<dbReference type="CDD" id="cd01335">
    <property type="entry name" value="Radical_SAM"/>
    <property type="match status" value="1"/>
</dbReference>
<name>A0A7Z7LEF0_9BACT</name>
<accession>A0A7Z7LEF0</accession>
<feature type="domain" description="Radical SAM core" evidence="5">
    <location>
        <begin position="62"/>
        <end position="285"/>
    </location>
</feature>
<evidence type="ECO:0000313" key="6">
    <source>
        <dbReference type="EMBL" id="SSC12038.1"/>
    </source>
</evidence>
<dbReference type="SUPFAM" id="SSF102114">
    <property type="entry name" value="Radical SAM enzymes"/>
    <property type="match status" value="1"/>
</dbReference>
<keyword evidence="7" id="KW-1185">Reference proteome</keyword>
<gene>
    <name evidence="6" type="ORF">MESINF_0589</name>
</gene>
<keyword evidence="2" id="KW-0479">Metal-binding</keyword>
<dbReference type="SFLD" id="SFLDS00029">
    <property type="entry name" value="Radical_SAM"/>
    <property type="match status" value="1"/>
</dbReference>
<keyword evidence="3" id="KW-0408">Iron</keyword>